<dbReference type="Proteomes" id="UP001066278">
    <property type="component" value="Unassembled WGS sequence"/>
</dbReference>
<gene>
    <name evidence="1" type="ORF">MOE99_21295</name>
</gene>
<accession>A0A9Q4EVQ9</accession>
<reference evidence="1" key="1">
    <citation type="submission" date="2022-02" db="EMBL/GenBank/DDBJ databases">
        <title>Crop Bioprotection Bacillus Genome Sequencing.</title>
        <authorList>
            <person name="Dunlap C."/>
        </authorList>
    </citation>
    <scope>NUCLEOTIDE SEQUENCE</scope>
    <source>
        <strain evidence="1">T20C13</strain>
    </source>
</reference>
<evidence type="ECO:0000313" key="2">
    <source>
        <dbReference type="Proteomes" id="UP001066278"/>
    </source>
</evidence>
<protein>
    <submittedName>
        <fullName evidence="1">Uncharacterized protein</fullName>
    </submittedName>
</protein>
<evidence type="ECO:0000313" key="1">
    <source>
        <dbReference type="EMBL" id="MCY9231824.1"/>
    </source>
</evidence>
<sequence>MVKETRLHPSDFIYPI</sequence>
<dbReference type="EMBL" id="JALAXJ010000067">
    <property type="protein sequence ID" value="MCY9231824.1"/>
    <property type="molecule type" value="Genomic_DNA"/>
</dbReference>
<comment type="caution">
    <text evidence="1">The sequence shown here is derived from an EMBL/GenBank/DDBJ whole genome shotgun (WGS) entry which is preliminary data.</text>
</comment>
<name>A0A9Q4EVQ9_9BACI</name>
<dbReference type="AlphaFoldDB" id="A0A9Q4EVQ9"/>
<feature type="non-terminal residue" evidence="1">
    <location>
        <position position="16"/>
    </location>
</feature>
<organism evidence="1 2">
    <name type="scientific">Bacillus inaquosorum</name>
    <dbReference type="NCBI Taxonomy" id="483913"/>
    <lineage>
        <taxon>Bacteria</taxon>
        <taxon>Bacillati</taxon>
        <taxon>Bacillota</taxon>
        <taxon>Bacilli</taxon>
        <taxon>Bacillales</taxon>
        <taxon>Bacillaceae</taxon>
        <taxon>Bacillus</taxon>
    </lineage>
</organism>
<proteinExistence type="predicted"/>